<dbReference type="NCBIfam" id="NF004704">
    <property type="entry name" value="PRK06041.1-2"/>
    <property type="match status" value="1"/>
</dbReference>
<dbReference type="PANTHER" id="PTHR35402:SF2">
    <property type="entry name" value="FLAGELLA ACCESSORY PROTEIN J"/>
    <property type="match status" value="1"/>
</dbReference>
<evidence type="ECO:0000256" key="6">
    <source>
        <dbReference type="SAM" id="Phobius"/>
    </source>
</evidence>
<evidence type="ECO:0000259" key="7">
    <source>
        <dbReference type="Pfam" id="PF00482"/>
    </source>
</evidence>
<feature type="transmembrane region" description="Helical" evidence="6">
    <location>
        <begin position="209"/>
        <end position="231"/>
    </location>
</feature>
<reference evidence="9" key="1">
    <citation type="submission" date="2016-10" db="EMBL/GenBank/DDBJ databases">
        <authorList>
            <person name="Varghese N."/>
            <person name="Submissions S."/>
        </authorList>
    </citation>
    <scope>NUCLEOTIDE SEQUENCE [LARGE SCALE GENOMIC DNA]</scope>
    <source>
        <strain evidence="9">DSM 22427</strain>
    </source>
</reference>
<protein>
    <submittedName>
        <fullName evidence="8">Flagellar protein FlaJ</fullName>
    </submittedName>
</protein>
<evidence type="ECO:0000256" key="2">
    <source>
        <dbReference type="ARBA" id="ARBA00022475"/>
    </source>
</evidence>
<keyword evidence="3 6" id="KW-0812">Transmembrane</keyword>
<feature type="domain" description="Type II secretion system protein GspF" evidence="7">
    <location>
        <begin position="99"/>
        <end position="223"/>
    </location>
</feature>
<accession>A0A1I6RKG5</accession>
<keyword evidence="2" id="KW-1003">Cell membrane</keyword>
<keyword evidence="9" id="KW-1185">Reference proteome</keyword>
<comment type="subcellular location">
    <subcellularLocation>
        <location evidence="1">Cell membrane</location>
        <topology evidence="1">Multi-pass membrane protein</topology>
    </subcellularLocation>
</comment>
<proteinExistence type="predicted"/>
<evidence type="ECO:0000256" key="4">
    <source>
        <dbReference type="ARBA" id="ARBA00022989"/>
    </source>
</evidence>
<organism evidence="8 9">
    <name type="scientific">Halostagnicola kamekurae</name>
    <dbReference type="NCBI Taxonomy" id="619731"/>
    <lineage>
        <taxon>Archaea</taxon>
        <taxon>Methanobacteriati</taxon>
        <taxon>Methanobacteriota</taxon>
        <taxon>Stenosarchaea group</taxon>
        <taxon>Halobacteria</taxon>
        <taxon>Halobacteriales</taxon>
        <taxon>Natrialbaceae</taxon>
        <taxon>Halostagnicola</taxon>
    </lineage>
</organism>
<dbReference type="EMBL" id="FOZS01000002">
    <property type="protein sequence ID" value="SFS65136.1"/>
    <property type="molecule type" value="Genomic_DNA"/>
</dbReference>
<dbReference type="Pfam" id="PF00482">
    <property type="entry name" value="T2SSF"/>
    <property type="match status" value="1"/>
</dbReference>
<keyword evidence="8" id="KW-0282">Flagellum</keyword>
<feature type="transmembrane region" description="Helical" evidence="6">
    <location>
        <begin position="512"/>
        <end position="532"/>
    </location>
</feature>
<dbReference type="Proteomes" id="UP000199199">
    <property type="component" value="Unassembled WGS sequence"/>
</dbReference>
<feature type="transmembrane region" description="Helical" evidence="6">
    <location>
        <begin position="30"/>
        <end position="55"/>
    </location>
</feature>
<dbReference type="RefSeq" id="WP_092903934.1">
    <property type="nucleotide sequence ID" value="NZ_FOZS01000002.1"/>
</dbReference>
<evidence type="ECO:0000256" key="1">
    <source>
        <dbReference type="ARBA" id="ARBA00004651"/>
    </source>
</evidence>
<evidence type="ECO:0000256" key="5">
    <source>
        <dbReference type="ARBA" id="ARBA00023136"/>
    </source>
</evidence>
<evidence type="ECO:0000313" key="9">
    <source>
        <dbReference type="Proteomes" id="UP000199199"/>
    </source>
</evidence>
<dbReference type="PANTHER" id="PTHR35402">
    <property type="entry name" value="INTEGRAL MEMBRANE PROTEIN-RELATED"/>
    <property type="match status" value="1"/>
</dbReference>
<dbReference type="GO" id="GO:0005886">
    <property type="term" value="C:plasma membrane"/>
    <property type="evidence" value="ECO:0007669"/>
    <property type="project" value="UniProtKB-SubCell"/>
</dbReference>
<sequence>MGIADNTAAAATLGDSIIRSYDEMELPAKYYIFGVLFPAFLLFLVTVVVAVVVNVPLIVRLLLPVLGLLILATAIGYPRLAIDNRRIEMEKRFHLLVIHMTVLSTTNIDRMEVFRQLAAEDQYGELADEIQRIVDLVDVWHLSLGDACRRRAKEVPSESVTDLFERLAYTLEAGQELDKFLLEEQEVLIEKYSTVYKQSLNNLDVIKDLYLSMLISMTFALVFAIVLPLLSGTNPTMTVSLVIVLFIFVQVGFFFVIQAVVPSDPIWYLEDGYRTTTKQRMLVSTIVGFALSLLFVVAMMLVFFGLLPPLFPVHSIPLLLYMPVATTPMFIPGAVFWYEEKKTFERDQEFPNFIRALGTTESAKQATTSEVLESLRAKNFGPLTEDIDNLYRRLNMRLSTEKSWRYFTGEASSFLIQKFSNMYLVGREMGGGPKRLGGLISTNMNAILNLREQRKQKVTTLIGVVYGISVAAMFALFIGLELAVMLSGFDIDTGGQIAAGSLIHTGHYNVPVLRFLMVLVLIFNAFISSLVLRVADGGHFGNSYLHFTALLWIGGVTGELTRRLVETLISVDM</sequence>
<feature type="transmembrane region" description="Helical" evidence="6">
    <location>
        <begin position="282"/>
        <end position="306"/>
    </location>
</feature>
<dbReference type="InterPro" id="IPR056569">
    <property type="entry name" value="ArlJ-like"/>
</dbReference>
<gene>
    <name evidence="8" type="ORF">SAMN04488556_1855</name>
</gene>
<keyword evidence="5 6" id="KW-0472">Membrane</keyword>
<dbReference type="InterPro" id="IPR018076">
    <property type="entry name" value="T2SS_GspF_dom"/>
</dbReference>
<feature type="transmembrane region" description="Helical" evidence="6">
    <location>
        <begin position="237"/>
        <end position="261"/>
    </location>
</feature>
<feature type="transmembrane region" description="Helical" evidence="6">
    <location>
        <begin position="458"/>
        <end position="480"/>
    </location>
</feature>
<evidence type="ECO:0000313" key="8">
    <source>
        <dbReference type="EMBL" id="SFS65136.1"/>
    </source>
</evidence>
<dbReference type="AlphaFoldDB" id="A0A1I6RKG5"/>
<evidence type="ECO:0000256" key="3">
    <source>
        <dbReference type="ARBA" id="ARBA00022692"/>
    </source>
</evidence>
<feature type="transmembrane region" description="Helical" evidence="6">
    <location>
        <begin position="318"/>
        <end position="338"/>
    </location>
</feature>
<dbReference type="OrthoDB" id="141855at2157"/>
<keyword evidence="4 6" id="KW-1133">Transmembrane helix</keyword>
<name>A0A1I6RKG5_9EURY</name>
<keyword evidence="8" id="KW-0966">Cell projection</keyword>
<keyword evidence="8" id="KW-0969">Cilium</keyword>
<feature type="transmembrane region" description="Helical" evidence="6">
    <location>
        <begin position="61"/>
        <end position="82"/>
    </location>
</feature>